<dbReference type="EMBL" id="JACJST010000001">
    <property type="protein sequence ID" value="MBD2566416.1"/>
    <property type="molecule type" value="Genomic_DNA"/>
</dbReference>
<feature type="region of interest" description="Disordered" evidence="1">
    <location>
        <begin position="35"/>
        <end position="57"/>
    </location>
</feature>
<accession>A0ABR8F8N9</accession>
<feature type="region of interest" description="Disordered" evidence="1">
    <location>
        <begin position="74"/>
        <end position="95"/>
    </location>
</feature>
<name>A0ABR8F8N9_9NOST</name>
<evidence type="ECO:0000313" key="4">
    <source>
        <dbReference type="Proteomes" id="UP000640531"/>
    </source>
</evidence>
<keyword evidence="2" id="KW-0812">Transmembrane</keyword>
<organism evidence="3 4">
    <name type="scientific">Anabaena lutea FACHB-196</name>
    <dbReference type="NCBI Taxonomy" id="2692881"/>
    <lineage>
        <taxon>Bacteria</taxon>
        <taxon>Bacillati</taxon>
        <taxon>Cyanobacteriota</taxon>
        <taxon>Cyanophyceae</taxon>
        <taxon>Nostocales</taxon>
        <taxon>Nostocaceae</taxon>
        <taxon>Anabaena</taxon>
    </lineage>
</organism>
<reference evidence="3 4" key="1">
    <citation type="journal article" date="2020" name="ISME J.">
        <title>Comparative genomics reveals insights into cyanobacterial evolution and habitat adaptation.</title>
        <authorList>
            <person name="Chen M.Y."/>
            <person name="Teng W.K."/>
            <person name="Zhao L."/>
            <person name="Hu C.X."/>
            <person name="Zhou Y.K."/>
            <person name="Han B.P."/>
            <person name="Song L.R."/>
            <person name="Shu W.S."/>
        </authorList>
    </citation>
    <scope>NUCLEOTIDE SEQUENCE [LARGE SCALE GENOMIC DNA]</scope>
    <source>
        <strain evidence="3 4">FACHB-196</strain>
    </source>
</reference>
<evidence type="ECO:0000313" key="3">
    <source>
        <dbReference type="EMBL" id="MBD2566416.1"/>
    </source>
</evidence>
<dbReference type="RefSeq" id="WP_190711243.1">
    <property type="nucleotide sequence ID" value="NZ_JACJST010000001.1"/>
</dbReference>
<evidence type="ECO:0000256" key="2">
    <source>
        <dbReference type="SAM" id="Phobius"/>
    </source>
</evidence>
<gene>
    <name evidence="3" type="ORF">H6G59_00610</name>
</gene>
<feature type="transmembrane region" description="Helical" evidence="2">
    <location>
        <begin position="12"/>
        <end position="29"/>
    </location>
</feature>
<sequence length="213" mass="23955">MIKKLWGLACKYPKTSAVIAIILVGVILLRDLTEPKTPPQQAPEVASTPLERNPDVPTDKVLTTEQAKKVVEDKSTEPDCNRLASAGEPGTENDTWHNEVKIPVLEVYREMGQEVTTDNEKALYELVRLSSYITEIDKASEQEARERLQSYISDYAKFYPSMTNRTAEIAMVLGKEIFHPAMIERARTKCASLYQEAGTQGTHNAQDIQEDRD</sequence>
<evidence type="ECO:0000256" key="1">
    <source>
        <dbReference type="SAM" id="MobiDB-lite"/>
    </source>
</evidence>
<protein>
    <submittedName>
        <fullName evidence="3">Uncharacterized protein</fullName>
    </submittedName>
</protein>
<proteinExistence type="predicted"/>
<comment type="caution">
    <text evidence="3">The sequence shown here is derived from an EMBL/GenBank/DDBJ whole genome shotgun (WGS) entry which is preliminary data.</text>
</comment>
<keyword evidence="2" id="KW-0472">Membrane</keyword>
<keyword evidence="2" id="KW-1133">Transmembrane helix</keyword>
<dbReference type="Proteomes" id="UP000640531">
    <property type="component" value="Unassembled WGS sequence"/>
</dbReference>
<keyword evidence="4" id="KW-1185">Reference proteome</keyword>